<protein>
    <submittedName>
        <fullName evidence="2">Uncharacterized protein</fullName>
    </submittedName>
</protein>
<feature type="transmembrane region" description="Helical" evidence="1">
    <location>
        <begin position="7"/>
        <end position="25"/>
    </location>
</feature>
<reference evidence="2 3" key="1">
    <citation type="submission" date="2020-05" db="EMBL/GenBank/DDBJ databases">
        <title>Distinct polysaccharide utilization as determinants for interspecies competition between intestinal Prevotella spp.</title>
        <authorList>
            <person name="Galvez E.J.C."/>
            <person name="Iljazovic A."/>
            <person name="Strowig T."/>
        </authorList>
    </citation>
    <scope>NUCLEOTIDE SEQUENCE [LARGE SCALE GENOMIC DNA]</scope>
    <source>
        <strain evidence="2 3">PMUR</strain>
    </source>
</reference>
<dbReference type="RefSeq" id="WP_172273634.1">
    <property type="nucleotide sequence ID" value="NZ_CASGMU010000002.1"/>
</dbReference>
<feature type="transmembrane region" description="Helical" evidence="1">
    <location>
        <begin position="31"/>
        <end position="52"/>
    </location>
</feature>
<evidence type="ECO:0000313" key="3">
    <source>
        <dbReference type="Proteomes" id="UP000714420"/>
    </source>
</evidence>
<dbReference type="Proteomes" id="UP000714420">
    <property type="component" value="Unassembled WGS sequence"/>
</dbReference>
<gene>
    <name evidence="2" type="ORF">HPS56_03020</name>
</gene>
<keyword evidence="1" id="KW-0472">Membrane</keyword>
<organism evidence="2 3">
    <name type="scientific">Xylanibacter muris</name>
    <dbReference type="NCBI Taxonomy" id="2736290"/>
    <lineage>
        <taxon>Bacteria</taxon>
        <taxon>Pseudomonadati</taxon>
        <taxon>Bacteroidota</taxon>
        <taxon>Bacteroidia</taxon>
        <taxon>Bacteroidales</taxon>
        <taxon>Prevotellaceae</taxon>
        <taxon>Xylanibacter</taxon>
    </lineage>
</organism>
<name>A0ABX2AJY4_9BACT</name>
<keyword evidence="1" id="KW-0812">Transmembrane</keyword>
<keyword evidence="1" id="KW-1133">Transmembrane helix</keyword>
<comment type="caution">
    <text evidence="2">The sequence shown here is derived from an EMBL/GenBank/DDBJ whole genome shotgun (WGS) entry which is preliminary data.</text>
</comment>
<evidence type="ECO:0000313" key="2">
    <source>
        <dbReference type="EMBL" id="NPD91329.1"/>
    </source>
</evidence>
<proteinExistence type="predicted"/>
<accession>A0ABX2AJY4</accession>
<dbReference type="EMBL" id="JABKKF010000002">
    <property type="protein sequence ID" value="NPD91329.1"/>
    <property type="molecule type" value="Genomic_DNA"/>
</dbReference>
<sequence>MRKNKEYIGIIITATGALMLVGEFLSGCKNANAALLTALAFIILGIAIYVAISKKNSRY</sequence>
<evidence type="ECO:0000256" key="1">
    <source>
        <dbReference type="SAM" id="Phobius"/>
    </source>
</evidence>
<keyword evidence="3" id="KW-1185">Reference proteome</keyword>